<dbReference type="Proteomes" id="UP000015100">
    <property type="component" value="Unassembled WGS sequence"/>
</dbReference>
<sequence length="417" mass="44708">MGKQRLSARFLFLVGWTAVVSPLAAVAQLGAALERHTTQQIIATRTLAPDSGSIPRYASRITAAPRADEVQKLFARQQVQSTDDRFCAYVNGNGASPLYCPAGYTCTLLGNQYLASAFGCCNKQTCINAPRTCFGQNDPVAAYCSYGGYLDCTSLYTSVLSCTGNKPKCATYILKTNSADPQDTRGVQSWSCAASATQIFVYLTPISNVNAAATYDETTPSPTGSSGSQDDKSSNKSSDNNSNGNGRGLDNGVIIGIVIAVVGVLATVLVGLFPRQLTRCLTCGRRPKKEHTNDEIRRLAWGYLSGGGGGQVHVHLHGVGSEQALPLSQGAAPIGGGGQPLQYDQQYWQGQQHNQQWGYAGYGQQHPPPAYQSQGQQAYAPGYHGEYVSPAQYAAPQSFQMQEQHRPFLELDDTPKK</sequence>
<feature type="compositionally biased region" description="Low complexity" evidence="1">
    <location>
        <begin position="235"/>
        <end position="245"/>
    </location>
</feature>
<name>S8A1S1_DACHA</name>
<feature type="chain" id="PRO_5004547657" evidence="3">
    <location>
        <begin position="23"/>
        <end position="417"/>
    </location>
</feature>
<evidence type="ECO:0000313" key="4">
    <source>
        <dbReference type="EMBL" id="EPS36905.1"/>
    </source>
</evidence>
<protein>
    <submittedName>
        <fullName evidence="4">Uncharacterized protein</fullName>
    </submittedName>
</protein>
<keyword evidence="5" id="KW-1185">Reference proteome</keyword>
<gene>
    <name evidence="4" type="ORF">H072_9540</name>
</gene>
<reference evidence="5" key="2">
    <citation type="submission" date="2013-04" db="EMBL/GenBank/DDBJ databases">
        <title>Genomic mechanisms accounting for the adaptation to parasitism in nematode-trapping fungi.</title>
        <authorList>
            <person name="Ahren D.G."/>
        </authorList>
    </citation>
    <scope>NUCLEOTIDE SEQUENCE [LARGE SCALE GENOMIC DNA]</scope>
    <source>
        <strain evidence="5">CBS 200.50</strain>
    </source>
</reference>
<organism evidence="4 5">
    <name type="scientific">Dactylellina haptotyla (strain CBS 200.50)</name>
    <name type="common">Nematode-trapping fungus</name>
    <name type="synonym">Monacrosporium haptotylum</name>
    <dbReference type="NCBI Taxonomy" id="1284197"/>
    <lineage>
        <taxon>Eukaryota</taxon>
        <taxon>Fungi</taxon>
        <taxon>Dikarya</taxon>
        <taxon>Ascomycota</taxon>
        <taxon>Pezizomycotina</taxon>
        <taxon>Orbiliomycetes</taxon>
        <taxon>Orbiliales</taxon>
        <taxon>Orbiliaceae</taxon>
        <taxon>Dactylellina</taxon>
    </lineage>
</organism>
<feature type="region of interest" description="Disordered" evidence="1">
    <location>
        <begin position="214"/>
        <end position="245"/>
    </location>
</feature>
<reference evidence="4 5" key="1">
    <citation type="journal article" date="2013" name="PLoS Genet.">
        <title>Genomic mechanisms accounting for the adaptation to parasitism in nematode-trapping fungi.</title>
        <authorList>
            <person name="Meerupati T."/>
            <person name="Andersson K.M."/>
            <person name="Friman E."/>
            <person name="Kumar D."/>
            <person name="Tunlid A."/>
            <person name="Ahren D."/>
        </authorList>
    </citation>
    <scope>NUCLEOTIDE SEQUENCE [LARGE SCALE GENOMIC DNA]</scope>
    <source>
        <strain evidence="4 5">CBS 200.50</strain>
    </source>
</reference>
<evidence type="ECO:0000256" key="1">
    <source>
        <dbReference type="SAM" id="MobiDB-lite"/>
    </source>
</evidence>
<evidence type="ECO:0000313" key="5">
    <source>
        <dbReference type="Proteomes" id="UP000015100"/>
    </source>
</evidence>
<dbReference type="HOGENOM" id="CLU_658925_0_0_1"/>
<feature type="compositionally biased region" description="Low complexity" evidence="1">
    <location>
        <begin position="218"/>
        <end position="228"/>
    </location>
</feature>
<keyword evidence="2" id="KW-0812">Transmembrane</keyword>
<dbReference type="STRING" id="1284197.S8A1S1"/>
<keyword evidence="3" id="KW-0732">Signal</keyword>
<dbReference type="eggNOG" id="ENOG502SWRX">
    <property type="taxonomic scope" value="Eukaryota"/>
</dbReference>
<keyword evidence="2" id="KW-0472">Membrane</keyword>
<proteinExistence type="predicted"/>
<accession>S8A1S1</accession>
<feature type="transmembrane region" description="Helical" evidence="2">
    <location>
        <begin position="252"/>
        <end position="273"/>
    </location>
</feature>
<comment type="caution">
    <text evidence="4">The sequence shown here is derived from an EMBL/GenBank/DDBJ whole genome shotgun (WGS) entry which is preliminary data.</text>
</comment>
<dbReference type="AlphaFoldDB" id="S8A1S1"/>
<dbReference type="OrthoDB" id="5372760at2759"/>
<evidence type="ECO:0000256" key="3">
    <source>
        <dbReference type="SAM" id="SignalP"/>
    </source>
</evidence>
<keyword evidence="2" id="KW-1133">Transmembrane helix</keyword>
<evidence type="ECO:0000256" key="2">
    <source>
        <dbReference type="SAM" id="Phobius"/>
    </source>
</evidence>
<dbReference type="EMBL" id="AQGS01000814">
    <property type="protein sequence ID" value="EPS36905.1"/>
    <property type="molecule type" value="Genomic_DNA"/>
</dbReference>
<feature type="signal peptide" evidence="3">
    <location>
        <begin position="1"/>
        <end position="22"/>
    </location>
</feature>
<dbReference type="OMA" id="PKCATYI"/>